<evidence type="ECO:0000313" key="1">
    <source>
        <dbReference type="EMBL" id="VTR01128.1"/>
    </source>
</evidence>
<reference evidence="1 2" key="1">
    <citation type="submission" date="2019-05" db="EMBL/GenBank/DDBJ databases">
        <authorList>
            <consortium name="Pathogen Informatics"/>
        </authorList>
    </citation>
    <scope>NUCLEOTIDE SEQUENCE [LARGE SCALE GENOMIC DNA]</scope>
    <source>
        <strain evidence="1 2">NCTC10696</strain>
    </source>
</reference>
<name>A0AAX3I9W3_9PSED</name>
<gene>
    <name evidence="1" type="ORF">NCTC10696_03413</name>
</gene>
<evidence type="ECO:0000313" key="2">
    <source>
        <dbReference type="Proteomes" id="UP000306562"/>
    </source>
</evidence>
<accession>A0AAX3I9W3</accession>
<dbReference type="AlphaFoldDB" id="A0AAX3I9W3"/>
<dbReference type="EMBL" id="LR590482">
    <property type="protein sequence ID" value="VTR01128.1"/>
    <property type="molecule type" value="Genomic_DNA"/>
</dbReference>
<proteinExistence type="predicted"/>
<organism evidence="1 2">
    <name type="scientific">Pseudomonas synxantha</name>
    <dbReference type="NCBI Taxonomy" id="47883"/>
    <lineage>
        <taxon>Bacteria</taxon>
        <taxon>Pseudomonadati</taxon>
        <taxon>Pseudomonadota</taxon>
        <taxon>Gammaproteobacteria</taxon>
        <taxon>Pseudomonadales</taxon>
        <taxon>Pseudomonadaceae</taxon>
        <taxon>Pseudomonas</taxon>
    </lineage>
</organism>
<sequence>MRVLRDYDHRTPSLRVWDIGFLKHLADGVDGDVRPAYSADGVGKQLLDGTRCGQISLQRDGLRTAMALSGLLD</sequence>
<dbReference type="Proteomes" id="UP000306562">
    <property type="component" value="Chromosome"/>
</dbReference>
<protein>
    <submittedName>
        <fullName evidence="1">Uncharacterized protein</fullName>
    </submittedName>
</protein>